<dbReference type="InterPro" id="IPR011679">
    <property type="entry name" value="ERp29_C"/>
</dbReference>
<dbReference type="PANTHER" id="PTHR45672">
    <property type="entry name" value="PROTEIN DISULFIDE-ISOMERASE C17H9.14C-RELATED"/>
    <property type="match status" value="1"/>
</dbReference>
<dbReference type="GO" id="GO:0006457">
    <property type="term" value="P:protein folding"/>
    <property type="evidence" value="ECO:0007669"/>
    <property type="project" value="TreeGrafter"/>
</dbReference>
<feature type="chain" id="PRO_5020695587" description="protein disulfide-isomerase" evidence="8">
    <location>
        <begin position="21"/>
        <end position="390"/>
    </location>
</feature>
<organism evidence="10 11">
    <name type="scientific">Metschnikowia aff. pulcherrima</name>
    <dbReference type="NCBI Taxonomy" id="2163413"/>
    <lineage>
        <taxon>Eukaryota</taxon>
        <taxon>Fungi</taxon>
        <taxon>Dikarya</taxon>
        <taxon>Ascomycota</taxon>
        <taxon>Saccharomycotina</taxon>
        <taxon>Pichiomycetes</taxon>
        <taxon>Metschnikowiaceae</taxon>
        <taxon>Metschnikowia</taxon>
    </lineage>
</organism>
<feature type="domain" description="Thioredoxin" evidence="9">
    <location>
        <begin position="6"/>
        <end position="124"/>
    </location>
</feature>
<dbReference type="GO" id="GO:0003756">
    <property type="term" value="F:protein disulfide isomerase activity"/>
    <property type="evidence" value="ECO:0007669"/>
    <property type="project" value="UniProtKB-EC"/>
</dbReference>
<name>A0A4V1ADH5_9ASCO</name>
<keyword evidence="11" id="KW-1185">Reference proteome</keyword>
<sequence>MHLSHILLFVFAAAASLVRVNDKNFKDVVLDSGRFTLVDFYADWCRHCMKLMPTIEELAELYENVPEIQIVKINGDEDGRKMTRKYKVPGFPTLLMFHGDDEPVEFDGMRDLDAISNFVQQVSGIRVQEEKVEVDEEFSSGPSQILELNDENFEQEVLRAGYKTMVAFTAPWCKYCQQLFPVWRKLANSIFRNDNETVRFANVNLSDENKANVAKIVGQFGVALLPTILYFDPQKLDEDGLKRPTPYTEERDLENLLLFVNENAGLSRNSDGELTQEAGRIQHLDEAIRAATKESVSAIVNELNALNESVLRNGKGALVENAELWAKDDVSMIPYYGKLVAKIAAGDAQYAEKELARMERILAKNKRDLEASARDYMQKRVNILKAYLGK</sequence>
<comment type="similarity">
    <text evidence="2">Belongs to the protein disulfide isomerase family.</text>
</comment>
<dbReference type="InterPro" id="IPR036356">
    <property type="entry name" value="ERp29_C_sf"/>
</dbReference>
<dbReference type="Pfam" id="PF07749">
    <property type="entry name" value="ERp29"/>
    <property type="match status" value="1"/>
</dbReference>
<dbReference type="Gene3D" id="3.40.30.10">
    <property type="entry name" value="Glutaredoxin"/>
    <property type="match status" value="2"/>
</dbReference>
<protein>
    <recommendedName>
        <fullName evidence="3">protein disulfide-isomerase</fullName>
        <ecNumber evidence="3">5.3.4.1</ecNumber>
    </recommendedName>
</protein>
<evidence type="ECO:0000256" key="1">
    <source>
        <dbReference type="ARBA" id="ARBA00001182"/>
    </source>
</evidence>
<evidence type="ECO:0000259" key="9">
    <source>
        <dbReference type="PROSITE" id="PS51352"/>
    </source>
</evidence>
<dbReference type="PROSITE" id="PS51352">
    <property type="entry name" value="THIOREDOXIN_2"/>
    <property type="match status" value="2"/>
</dbReference>
<evidence type="ECO:0000256" key="7">
    <source>
        <dbReference type="ARBA" id="ARBA00023284"/>
    </source>
</evidence>
<dbReference type="Pfam" id="PF00085">
    <property type="entry name" value="Thioredoxin"/>
    <property type="match status" value="2"/>
</dbReference>
<feature type="signal peptide" evidence="8">
    <location>
        <begin position="1"/>
        <end position="20"/>
    </location>
</feature>
<feature type="domain" description="Thioredoxin" evidence="9">
    <location>
        <begin position="125"/>
        <end position="265"/>
    </location>
</feature>
<keyword evidence="5" id="KW-1015">Disulfide bond</keyword>
<dbReference type="GO" id="GO:0005783">
    <property type="term" value="C:endoplasmic reticulum"/>
    <property type="evidence" value="ECO:0007669"/>
    <property type="project" value="InterPro"/>
</dbReference>
<dbReference type="STRING" id="2163413.A0A4V1ADH5"/>
<accession>A0A4V1ADH5</accession>
<evidence type="ECO:0000256" key="2">
    <source>
        <dbReference type="ARBA" id="ARBA00006347"/>
    </source>
</evidence>
<keyword evidence="7" id="KW-0676">Redox-active center</keyword>
<dbReference type="SUPFAM" id="SSF47933">
    <property type="entry name" value="ERP29 C domain-like"/>
    <property type="match status" value="1"/>
</dbReference>
<evidence type="ECO:0000256" key="6">
    <source>
        <dbReference type="ARBA" id="ARBA00023235"/>
    </source>
</evidence>
<dbReference type="AlphaFoldDB" id="A0A4V1ADH5"/>
<dbReference type="SUPFAM" id="SSF52833">
    <property type="entry name" value="Thioredoxin-like"/>
    <property type="match status" value="2"/>
</dbReference>
<dbReference type="InterPro" id="IPR036249">
    <property type="entry name" value="Thioredoxin-like_sf"/>
</dbReference>
<reference evidence="11" key="1">
    <citation type="submission" date="2019-03" db="EMBL/GenBank/DDBJ databases">
        <title>Snf2 controls pulcherriminic acid biosynthesis and connects pigmentation and antifungal activity of the yeast Metschnikowia pulcherrima.</title>
        <authorList>
            <person name="Gore-Lloyd D."/>
            <person name="Sumann I."/>
            <person name="Brachmann A.O."/>
            <person name="Schneeberger K."/>
            <person name="Ortiz-Merino R.A."/>
            <person name="Moreno-Beltran M."/>
            <person name="Schlaefli M."/>
            <person name="Kirner P."/>
            <person name="Santos Kron A."/>
            <person name="Wolfe K.H."/>
            <person name="Piel J."/>
            <person name="Ahrens C.H."/>
            <person name="Henk D."/>
            <person name="Freimoser F.M."/>
        </authorList>
    </citation>
    <scope>NUCLEOTIDE SEQUENCE [LARGE SCALE GENOMIC DNA]</scope>
    <source>
        <strain evidence="11">APC 1.2</strain>
    </source>
</reference>
<evidence type="ECO:0000256" key="4">
    <source>
        <dbReference type="ARBA" id="ARBA00022729"/>
    </source>
</evidence>
<evidence type="ECO:0000313" key="11">
    <source>
        <dbReference type="Proteomes" id="UP000292447"/>
    </source>
</evidence>
<comment type="catalytic activity">
    <reaction evidence="1">
        <text>Catalyzes the rearrangement of -S-S- bonds in proteins.</text>
        <dbReference type="EC" id="5.3.4.1"/>
    </reaction>
</comment>
<dbReference type="Gene3D" id="1.20.1150.12">
    <property type="entry name" value="Endoplasmic reticulum resident protein 29, C-terminal domain"/>
    <property type="match status" value="1"/>
</dbReference>
<dbReference type="Proteomes" id="UP000292447">
    <property type="component" value="Chromosome I"/>
</dbReference>
<evidence type="ECO:0000256" key="5">
    <source>
        <dbReference type="ARBA" id="ARBA00023157"/>
    </source>
</evidence>
<dbReference type="PANTHER" id="PTHR45672:SF3">
    <property type="entry name" value="THIOREDOXIN DOMAIN-CONTAINING PROTEIN 5"/>
    <property type="match status" value="1"/>
</dbReference>
<gene>
    <name evidence="10" type="primary">MPUL0A03580</name>
    <name evidence="10" type="ORF">METSCH_A03580</name>
</gene>
<dbReference type="EC" id="5.3.4.1" evidence="3"/>
<dbReference type="InterPro" id="IPR051063">
    <property type="entry name" value="PDI"/>
</dbReference>
<evidence type="ECO:0000256" key="3">
    <source>
        <dbReference type="ARBA" id="ARBA00012723"/>
    </source>
</evidence>
<evidence type="ECO:0000256" key="8">
    <source>
        <dbReference type="SAM" id="SignalP"/>
    </source>
</evidence>
<dbReference type="EMBL" id="CP034456">
    <property type="protein sequence ID" value="QBM85733.1"/>
    <property type="molecule type" value="Genomic_DNA"/>
</dbReference>
<keyword evidence="4 8" id="KW-0732">Signal</keyword>
<evidence type="ECO:0000313" key="10">
    <source>
        <dbReference type="EMBL" id="QBM85733.1"/>
    </source>
</evidence>
<keyword evidence="6 10" id="KW-0413">Isomerase</keyword>
<proteinExistence type="inferred from homology"/>
<dbReference type="InterPro" id="IPR013766">
    <property type="entry name" value="Thioredoxin_domain"/>
</dbReference>